<accession>A0A4R3YFH8</accession>
<keyword evidence="9" id="KW-1185">Reference proteome</keyword>
<dbReference type="EMBL" id="VDGV01000037">
    <property type="protein sequence ID" value="TNG92214.1"/>
    <property type="molecule type" value="Genomic_DNA"/>
</dbReference>
<evidence type="ECO:0000256" key="1">
    <source>
        <dbReference type="ARBA" id="ARBA00004442"/>
    </source>
</evidence>
<reference evidence="7 9" key="2">
    <citation type="submission" date="2019-05" db="EMBL/GenBank/DDBJ databases">
        <title>Pasteurellaceae isolates from reptiles.</title>
        <authorList>
            <person name="Bojesen A.M."/>
            <person name="Lund E."/>
        </authorList>
    </citation>
    <scope>NUCLEOTIDE SEQUENCE [LARGE SCALE GENOMIC DNA]</scope>
    <source>
        <strain evidence="7 9">ELNT2x</strain>
    </source>
</reference>
<evidence type="ECO:0000259" key="5">
    <source>
        <dbReference type="PROSITE" id="PS51123"/>
    </source>
</evidence>
<evidence type="ECO:0000313" key="8">
    <source>
        <dbReference type="Proteomes" id="UP000294619"/>
    </source>
</evidence>
<feature type="domain" description="OmpA-like" evidence="5">
    <location>
        <begin position="169"/>
        <end position="301"/>
    </location>
</feature>
<dbReference type="RefSeq" id="WP_132964601.1">
    <property type="nucleotide sequence ID" value="NZ_LEKL01000042.1"/>
</dbReference>
<dbReference type="Proteomes" id="UP000294619">
    <property type="component" value="Unassembled WGS sequence"/>
</dbReference>
<organism evidence="6 8">
    <name type="scientific">Testudinibacter aquarius</name>
    <dbReference type="NCBI Taxonomy" id="1524974"/>
    <lineage>
        <taxon>Bacteria</taxon>
        <taxon>Pseudomonadati</taxon>
        <taxon>Pseudomonadota</taxon>
        <taxon>Gammaproteobacteria</taxon>
        <taxon>Pasteurellales</taxon>
        <taxon>Pasteurellaceae</taxon>
        <taxon>Testudinibacter</taxon>
    </lineage>
</organism>
<evidence type="ECO:0000256" key="3">
    <source>
        <dbReference type="ARBA" id="ARBA00023237"/>
    </source>
</evidence>
<dbReference type="Proteomes" id="UP000305526">
    <property type="component" value="Unassembled WGS sequence"/>
</dbReference>
<dbReference type="AlphaFoldDB" id="A0A4R3YFH8"/>
<dbReference type="InterPro" id="IPR050330">
    <property type="entry name" value="Bact_OuterMem_StrucFunc"/>
</dbReference>
<dbReference type="InterPro" id="IPR006664">
    <property type="entry name" value="OMP_bac"/>
</dbReference>
<comment type="subcellular location">
    <subcellularLocation>
        <location evidence="1">Cell outer membrane</location>
    </subcellularLocation>
</comment>
<dbReference type="PANTHER" id="PTHR30329">
    <property type="entry name" value="STATOR ELEMENT OF FLAGELLAR MOTOR COMPLEX"/>
    <property type="match status" value="1"/>
</dbReference>
<dbReference type="SUPFAM" id="SSF103088">
    <property type="entry name" value="OmpA-like"/>
    <property type="match status" value="1"/>
</dbReference>
<reference evidence="6 8" key="1">
    <citation type="submission" date="2019-03" db="EMBL/GenBank/DDBJ databases">
        <title>Genomic Encyclopedia of Type Strains, Phase IV (KMG-IV): sequencing the most valuable type-strain genomes for metagenomic binning, comparative biology and taxonomic classification.</title>
        <authorList>
            <person name="Goeker M."/>
        </authorList>
    </citation>
    <scope>NUCLEOTIDE SEQUENCE [LARGE SCALE GENOMIC DNA]</scope>
    <source>
        <strain evidence="6 8">DSM 28140</strain>
    </source>
</reference>
<dbReference type="Pfam" id="PF00691">
    <property type="entry name" value="OmpA"/>
    <property type="match status" value="1"/>
</dbReference>
<dbReference type="PRINTS" id="PR01021">
    <property type="entry name" value="OMPADOMAIN"/>
</dbReference>
<dbReference type="InterPro" id="IPR006665">
    <property type="entry name" value="OmpA-like"/>
</dbReference>
<dbReference type="GO" id="GO:0009279">
    <property type="term" value="C:cell outer membrane"/>
    <property type="evidence" value="ECO:0007669"/>
    <property type="project" value="UniProtKB-SubCell"/>
</dbReference>
<comment type="caution">
    <text evidence="6">The sequence shown here is derived from an EMBL/GenBank/DDBJ whole genome shotgun (WGS) entry which is preliminary data.</text>
</comment>
<dbReference type="PROSITE" id="PS51257">
    <property type="entry name" value="PROKAR_LIPOPROTEIN"/>
    <property type="match status" value="1"/>
</dbReference>
<dbReference type="CDD" id="cd07185">
    <property type="entry name" value="OmpA_C-like"/>
    <property type="match status" value="1"/>
</dbReference>
<dbReference type="PANTHER" id="PTHR30329:SF21">
    <property type="entry name" value="LIPOPROTEIN YIAD-RELATED"/>
    <property type="match status" value="1"/>
</dbReference>
<dbReference type="Gene3D" id="3.30.1330.60">
    <property type="entry name" value="OmpA-like domain"/>
    <property type="match status" value="1"/>
</dbReference>
<sequence>MKKFSIMILATVALTGCQLPSTGNNQPLEKWRNYLPEKVSTENLGANQGMVVFYRQADITGPAVNIYVNGDYQTSLLNNGFSPVILCADRNLISSSFSSNKGAGNRINGVKFVSPSHQVTYIKIRQSSNGSLMFERTEPEQGIEDIKSLQMQAQTVSRVSSSSCNQTEYILDAKLLNANATFPLDKHSYKDVLPEGKRNVREFAEKIKIFHPQAISKIEVNGYTDPVGSDSYNQKLSERRADAIKETLINEGVKLPIKATGFGESELLVKDCEVEYRKNIAAKTQCNLPNRRVEIIVYGSEL</sequence>
<evidence type="ECO:0000313" key="7">
    <source>
        <dbReference type="EMBL" id="TNG92214.1"/>
    </source>
</evidence>
<proteinExistence type="predicted"/>
<evidence type="ECO:0000256" key="4">
    <source>
        <dbReference type="PROSITE-ProRule" id="PRU00473"/>
    </source>
</evidence>
<keyword evidence="3" id="KW-0998">Cell outer membrane</keyword>
<evidence type="ECO:0000256" key="2">
    <source>
        <dbReference type="ARBA" id="ARBA00023136"/>
    </source>
</evidence>
<protein>
    <submittedName>
        <fullName evidence="6">OOP family OmpA-OmpF porin</fullName>
    </submittedName>
</protein>
<name>A0A4R3YFH8_9PAST</name>
<evidence type="ECO:0000313" key="6">
    <source>
        <dbReference type="EMBL" id="TCV89948.1"/>
    </source>
</evidence>
<dbReference type="PROSITE" id="PS51123">
    <property type="entry name" value="OMPA_2"/>
    <property type="match status" value="1"/>
</dbReference>
<dbReference type="InterPro" id="IPR036737">
    <property type="entry name" value="OmpA-like_sf"/>
</dbReference>
<keyword evidence="2 4" id="KW-0472">Membrane</keyword>
<gene>
    <name evidence="6" type="ORF">EDC16_101260</name>
    <name evidence="7" type="ORF">FHQ21_05050</name>
</gene>
<evidence type="ECO:0000313" key="9">
    <source>
        <dbReference type="Proteomes" id="UP000305526"/>
    </source>
</evidence>
<dbReference type="EMBL" id="SMCP01000001">
    <property type="protein sequence ID" value="TCV89948.1"/>
    <property type="molecule type" value="Genomic_DNA"/>
</dbReference>